<proteinExistence type="predicted"/>
<evidence type="ECO:0000256" key="1">
    <source>
        <dbReference type="SAM" id="Phobius"/>
    </source>
</evidence>
<feature type="transmembrane region" description="Helical" evidence="1">
    <location>
        <begin position="21"/>
        <end position="43"/>
    </location>
</feature>
<evidence type="ECO:0000313" key="3">
    <source>
        <dbReference type="Proteomes" id="UP000095705"/>
    </source>
</evidence>
<name>A0A1E5PQD5_9ACTN</name>
<gene>
    <name evidence="2" type="ORF">BGK67_10840</name>
</gene>
<dbReference type="STRING" id="36818.BGK67_10840"/>
<dbReference type="Proteomes" id="UP000095705">
    <property type="component" value="Unassembled WGS sequence"/>
</dbReference>
<keyword evidence="1" id="KW-1133">Transmembrane helix</keyword>
<dbReference type="EMBL" id="MEHK01000001">
    <property type="protein sequence ID" value="OEJ31776.1"/>
    <property type="molecule type" value="Genomic_DNA"/>
</dbReference>
<comment type="caution">
    <text evidence="2">The sequence shown here is derived from an EMBL/GenBank/DDBJ whole genome shotgun (WGS) entry which is preliminary data.</text>
</comment>
<dbReference type="RefSeq" id="WP_069920066.1">
    <property type="nucleotide sequence ID" value="NZ_MEHK01000001.1"/>
</dbReference>
<keyword evidence="3" id="KW-1185">Reference proteome</keyword>
<evidence type="ECO:0000313" key="2">
    <source>
        <dbReference type="EMBL" id="OEJ31776.1"/>
    </source>
</evidence>
<organism evidence="2 3">
    <name type="scientific">Streptomyces subrutilus</name>
    <dbReference type="NCBI Taxonomy" id="36818"/>
    <lineage>
        <taxon>Bacteria</taxon>
        <taxon>Bacillati</taxon>
        <taxon>Actinomycetota</taxon>
        <taxon>Actinomycetes</taxon>
        <taxon>Kitasatosporales</taxon>
        <taxon>Streptomycetaceae</taxon>
        <taxon>Streptomyces</taxon>
    </lineage>
</organism>
<accession>A0A1E5PQD5</accession>
<reference evidence="2 3" key="1">
    <citation type="submission" date="2016-08" db="EMBL/GenBank/DDBJ databases">
        <title>The complete genome of Streptomyces subrutilus 10-1-1.</title>
        <authorList>
            <person name="Chen X."/>
        </authorList>
    </citation>
    <scope>NUCLEOTIDE SEQUENCE [LARGE SCALE GENOMIC DNA]</scope>
    <source>
        <strain evidence="2 3">10-1-1</strain>
    </source>
</reference>
<dbReference type="AlphaFoldDB" id="A0A1E5PQD5"/>
<keyword evidence="1" id="KW-0472">Membrane</keyword>
<sequence>MGGRQHTRGGRHTRPGLPRAVLPPAVRVLAGALACVVVGMLLFCARPGESPAPADVRARAQGHGPAHAVCGPPYDPPGCSALAHVTPGLLPVPPPAVVVAGGEPPPVAAAGGPGRIRAPLALARAPDLHALQVLRT</sequence>
<keyword evidence="1" id="KW-0812">Transmembrane</keyword>
<protein>
    <submittedName>
        <fullName evidence="2">Uncharacterized protein</fullName>
    </submittedName>
</protein>
<dbReference type="OrthoDB" id="4338039at2"/>